<accession>A0ABR0TVR1</accession>
<dbReference type="Proteomes" id="UP001341245">
    <property type="component" value="Unassembled WGS sequence"/>
</dbReference>
<keyword evidence="3" id="KW-1185">Reference proteome</keyword>
<protein>
    <submittedName>
        <fullName evidence="2">Uncharacterized protein</fullName>
    </submittedName>
</protein>
<feature type="compositionally biased region" description="Polar residues" evidence="1">
    <location>
        <begin position="35"/>
        <end position="53"/>
    </location>
</feature>
<evidence type="ECO:0000256" key="1">
    <source>
        <dbReference type="SAM" id="MobiDB-lite"/>
    </source>
</evidence>
<evidence type="ECO:0000313" key="3">
    <source>
        <dbReference type="Proteomes" id="UP001341245"/>
    </source>
</evidence>
<evidence type="ECO:0000313" key="2">
    <source>
        <dbReference type="EMBL" id="KAK6008304.1"/>
    </source>
</evidence>
<proteinExistence type="predicted"/>
<sequence length="221" mass="25953">MMSDQHHTSTTQSLQDSLLSDCKAYHSNPIHPPRSQASHSQKATPKPKTLTSEGLATLKPMDKDQAALHTHSRILTFLHQLPDIPVDPTDDIPTPIFELPETKPQVHYYIPPFHPHHMHIYKRFQEMRCTEPHAEFHRHKAWVTLQYSVDGKVGMYVGVEDEEHAYRIHQPMRWLRDKWLGYEVNLVYYIVEYEDDGEQVELEKYGKMLLQEGRKLAEEYM</sequence>
<reference evidence="2 3" key="1">
    <citation type="submission" date="2023-11" db="EMBL/GenBank/DDBJ databases">
        <title>Draft genome sequence and annotation of the polyextremotolerant black yeast-like fungus Aureobasidium pullulans NRRL 62042.</title>
        <authorList>
            <person name="Dielentheis-Frenken M.R.E."/>
            <person name="Wibberg D."/>
            <person name="Blank L.M."/>
            <person name="Tiso T."/>
        </authorList>
    </citation>
    <scope>NUCLEOTIDE SEQUENCE [LARGE SCALE GENOMIC DNA]</scope>
    <source>
        <strain evidence="2 3">NRRL 62042</strain>
    </source>
</reference>
<feature type="region of interest" description="Disordered" evidence="1">
    <location>
        <begin position="23"/>
        <end position="53"/>
    </location>
</feature>
<organism evidence="2 3">
    <name type="scientific">Aureobasidium pullulans</name>
    <name type="common">Black yeast</name>
    <name type="synonym">Pullularia pullulans</name>
    <dbReference type="NCBI Taxonomy" id="5580"/>
    <lineage>
        <taxon>Eukaryota</taxon>
        <taxon>Fungi</taxon>
        <taxon>Dikarya</taxon>
        <taxon>Ascomycota</taxon>
        <taxon>Pezizomycotina</taxon>
        <taxon>Dothideomycetes</taxon>
        <taxon>Dothideomycetidae</taxon>
        <taxon>Dothideales</taxon>
        <taxon>Saccotheciaceae</taxon>
        <taxon>Aureobasidium</taxon>
    </lineage>
</organism>
<name>A0ABR0TVR1_AURPU</name>
<comment type="caution">
    <text evidence="2">The sequence shown here is derived from an EMBL/GenBank/DDBJ whole genome shotgun (WGS) entry which is preliminary data.</text>
</comment>
<gene>
    <name evidence="2" type="ORF">QM012_000207</name>
</gene>
<dbReference type="EMBL" id="JASGXD010000001">
    <property type="protein sequence ID" value="KAK6008304.1"/>
    <property type="molecule type" value="Genomic_DNA"/>
</dbReference>